<dbReference type="EMBL" id="VYYT01000444">
    <property type="protein sequence ID" value="KAK2735403.1"/>
    <property type="molecule type" value="Genomic_DNA"/>
</dbReference>
<comment type="caution">
    <text evidence="1">The sequence shown here is derived from an EMBL/GenBank/DDBJ whole genome shotgun (WGS) entry which is preliminary data.</text>
</comment>
<sequence>MATENFTTKPSALIGCVELLKSWPRDDIISGMHMGLWIMVEELSDDGPFREPQASFRVTEEYGILPGLTVL</sequence>
<gene>
    <name evidence="1" type="ORF">CKAH01_01784</name>
</gene>
<protein>
    <submittedName>
        <fullName evidence="1">Uncharacterized protein</fullName>
    </submittedName>
</protein>
<dbReference type="Proteomes" id="UP001281614">
    <property type="component" value="Unassembled WGS sequence"/>
</dbReference>
<dbReference type="AlphaFoldDB" id="A0AAE0D0X9"/>
<proteinExistence type="predicted"/>
<evidence type="ECO:0000313" key="1">
    <source>
        <dbReference type="EMBL" id="KAK2735403.1"/>
    </source>
</evidence>
<reference evidence="1" key="1">
    <citation type="submission" date="2023-02" db="EMBL/GenBank/DDBJ databases">
        <title>Colletotrichum kahawae CIFC_Que2 genome sequencing and assembly.</title>
        <authorList>
            <person name="Baroncelli R."/>
        </authorList>
    </citation>
    <scope>NUCLEOTIDE SEQUENCE</scope>
    <source>
        <strain evidence="1">CIFC_Que2</strain>
    </source>
</reference>
<name>A0AAE0D0X9_COLKA</name>
<evidence type="ECO:0000313" key="2">
    <source>
        <dbReference type="Proteomes" id="UP001281614"/>
    </source>
</evidence>
<organism evidence="1 2">
    <name type="scientific">Colletotrichum kahawae</name>
    <name type="common">Coffee berry disease fungus</name>
    <dbReference type="NCBI Taxonomy" id="34407"/>
    <lineage>
        <taxon>Eukaryota</taxon>
        <taxon>Fungi</taxon>
        <taxon>Dikarya</taxon>
        <taxon>Ascomycota</taxon>
        <taxon>Pezizomycotina</taxon>
        <taxon>Sordariomycetes</taxon>
        <taxon>Hypocreomycetidae</taxon>
        <taxon>Glomerellales</taxon>
        <taxon>Glomerellaceae</taxon>
        <taxon>Colletotrichum</taxon>
        <taxon>Colletotrichum gloeosporioides species complex</taxon>
    </lineage>
</organism>
<keyword evidence="2" id="KW-1185">Reference proteome</keyword>
<accession>A0AAE0D0X9</accession>